<dbReference type="AlphaFoldDB" id="A0A7W7QMX3"/>
<dbReference type="EMBL" id="JACHJP010000003">
    <property type="protein sequence ID" value="MBB4916554.1"/>
    <property type="molecule type" value="Genomic_DNA"/>
</dbReference>
<dbReference type="SMART" id="SM00345">
    <property type="entry name" value="HTH_GNTR"/>
    <property type="match status" value="1"/>
</dbReference>
<dbReference type="GO" id="GO:0003700">
    <property type="term" value="F:DNA-binding transcription factor activity"/>
    <property type="evidence" value="ECO:0007669"/>
    <property type="project" value="InterPro"/>
</dbReference>
<name>A0A7W7QMX3_9ACTN</name>
<evidence type="ECO:0000313" key="6">
    <source>
        <dbReference type="Proteomes" id="UP000552644"/>
    </source>
</evidence>
<accession>A0A7W7QMX3</accession>
<keyword evidence="1" id="KW-0805">Transcription regulation</keyword>
<dbReference type="PANTHER" id="PTHR44846">
    <property type="entry name" value="MANNOSYL-D-GLYCERATE TRANSPORT/METABOLISM SYSTEM REPRESSOR MNGR-RELATED"/>
    <property type="match status" value="1"/>
</dbReference>
<gene>
    <name evidence="5" type="ORF">FHS44_003642</name>
</gene>
<dbReference type="InterPro" id="IPR050679">
    <property type="entry name" value="Bact_HTH_transcr_reg"/>
</dbReference>
<dbReference type="CDD" id="cd07377">
    <property type="entry name" value="WHTH_GntR"/>
    <property type="match status" value="1"/>
</dbReference>
<dbReference type="InterPro" id="IPR036390">
    <property type="entry name" value="WH_DNA-bd_sf"/>
</dbReference>
<dbReference type="PRINTS" id="PR00035">
    <property type="entry name" value="HTHGNTR"/>
</dbReference>
<proteinExistence type="predicted"/>
<evidence type="ECO:0000256" key="1">
    <source>
        <dbReference type="ARBA" id="ARBA00023015"/>
    </source>
</evidence>
<keyword evidence="2" id="KW-0238">DNA-binding</keyword>
<evidence type="ECO:0000259" key="4">
    <source>
        <dbReference type="PROSITE" id="PS50949"/>
    </source>
</evidence>
<evidence type="ECO:0000256" key="2">
    <source>
        <dbReference type="ARBA" id="ARBA00023125"/>
    </source>
</evidence>
<dbReference type="InterPro" id="IPR000524">
    <property type="entry name" value="Tscrpt_reg_HTH_GntR"/>
</dbReference>
<dbReference type="PROSITE" id="PS50949">
    <property type="entry name" value="HTH_GNTR"/>
    <property type="match status" value="1"/>
</dbReference>
<keyword evidence="3" id="KW-0804">Transcription</keyword>
<dbReference type="Gene3D" id="1.10.10.10">
    <property type="entry name" value="Winged helix-like DNA-binding domain superfamily/Winged helix DNA-binding domain"/>
    <property type="match status" value="1"/>
</dbReference>
<evidence type="ECO:0000313" key="5">
    <source>
        <dbReference type="EMBL" id="MBB4916554.1"/>
    </source>
</evidence>
<sequence>MIKRDQGQPVWDEDRAIWKQVAAELQERITSGRYRQRSAIPSITQLEEEFWVSRDTIRRALRHLTGLNMIRAETGVGTFVTTQDQWRAEADLADGG</sequence>
<dbReference type="PANTHER" id="PTHR44846:SF1">
    <property type="entry name" value="MANNOSYL-D-GLYCERATE TRANSPORT_METABOLISM SYSTEM REPRESSOR MNGR-RELATED"/>
    <property type="match status" value="1"/>
</dbReference>
<dbReference type="GO" id="GO:0045892">
    <property type="term" value="P:negative regulation of DNA-templated transcription"/>
    <property type="evidence" value="ECO:0007669"/>
    <property type="project" value="TreeGrafter"/>
</dbReference>
<organism evidence="5 6">
    <name type="scientific">Streptosporangium saharense</name>
    <dbReference type="NCBI Taxonomy" id="1706840"/>
    <lineage>
        <taxon>Bacteria</taxon>
        <taxon>Bacillati</taxon>
        <taxon>Actinomycetota</taxon>
        <taxon>Actinomycetes</taxon>
        <taxon>Streptosporangiales</taxon>
        <taxon>Streptosporangiaceae</taxon>
        <taxon>Streptosporangium</taxon>
    </lineage>
</organism>
<feature type="domain" description="HTH gntR-type" evidence="4">
    <location>
        <begin position="15"/>
        <end position="83"/>
    </location>
</feature>
<protein>
    <submittedName>
        <fullName evidence="5">GntR family transcriptional regulator</fullName>
    </submittedName>
</protein>
<dbReference type="Pfam" id="PF00392">
    <property type="entry name" value="GntR"/>
    <property type="match status" value="1"/>
</dbReference>
<comment type="caution">
    <text evidence="5">The sequence shown here is derived from an EMBL/GenBank/DDBJ whole genome shotgun (WGS) entry which is preliminary data.</text>
</comment>
<dbReference type="SUPFAM" id="SSF46785">
    <property type="entry name" value="Winged helix' DNA-binding domain"/>
    <property type="match status" value="1"/>
</dbReference>
<reference evidence="5 6" key="1">
    <citation type="submission" date="2020-08" db="EMBL/GenBank/DDBJ databases">
        <title>Genomic Encyclopedia of Type Strains, Phase III (KMG-III): the genomes of soil and plant-associated and newly described type strains.</title>
        <authorList>
            <person name="Whitman W."/>
        </authorList>
    </citation>
    <scope>NUCLEOTIDE SEQUENCE [LARGE SCALE GENOMIC DNA]</scope>
    <source>
        <strain evidence="5 6">CECT 8840</strain>
    </source>
</reference>
<evidence type="ECO:0000256" key="3">
    <source>
        <dbReference type="ARBA" id="ARBA00023163"/>
    </source>
</evidence>
<keyword evidence="6" id="KW-1185">Reference proteome</keyword>
<dbReference type="InterPro" id="IPR036388">
    <property type="entry name" value="WH-like_DNA-bd_sf"/>
</dbReference>
<dbReference type="Proteomes" id="UP000552644">
    <property type="component" value="Unassembled WGS sequence"/>
</dbReference>
<dbReference type="RefSeq" id="WP_184716012.1">
    <property type="nucleotide sequence ID" value="NZ_JACHJP010000003.1"/>
</dbReference>
<dbReference type="GO" id="GO:0003677">
    <property type="term" value="F:DNA binding"/>
    <property type="evidence" value="ECO:0007669"/>
    <property type="project" value="UniProtKB-KW"/>
</dbReference>